<dbReference type="Gene3D" id="3.30.200.20">
    <property type="entry name" value="Phosphorylase Kinase, domain 1"/>
    <property type="match status" value="1"/>
</dbReference>
<accession>A0A9P7GAW7</accession>
<protein>
    <recommendedName>
        <fullName evidence="6">Aminoglycoside phosphotransferase domain-containing protein</fullName>
    </recommendedName>
</protein>
<gene>
    <name evidence="7" type="ORF">DXG03_009551</name>
</gene>
<comment type="similarity">
    <text evidence="1">Belongs to the methylthioribose kinase family.</text>
</comment>
<evidence type="ECO:0000259" key="6">
    <source>
        <dbReference type="Pfam" id="PF01636"/>
    </source>
</evidence>
<dbReference type="PANTHER" id="PTHR34273">
    <property type="entry name" value="METHYLTHIORIBOSE KINASE"/>
    <property type="match status" value="1"/>
</dbReference>
<proteinExistence type="inferred from homology"/>
<keyword evidence="3" id="KW-0547">Nucleotide-binding</keyword>
<evidence type="ECO:0000256" key="3">
    <source>
        <dbReference type="ARBA" id="ARBA00022741"/>
    </source>
</evidence>
<evidence type="ECO:0000256" key="2">
    <source>
        <dbReference type="ARBA" id="ARBA00022679"/>
    </source>
</evidence>
<dbReference type="GO" id="GO:0005524">
    <property type="term" value="F:ATP binding"/>
    <property type="evidence" value="ECO:0007669"/>
    <property type="project" value="UniProtKB-KW"/>
</dbReference>
<organism evidence="7 8">
    <name type="scientific">Asterophora parasitica</name>
    <dbReference type="NCBI Taxonomy" id="117018"/>
    <lineage>
        <taxon>Eukaryota</taxon>
        <taxon>Fungi</taxon>
        <taxon>Dikarya</taxon>
        <taxon>Basidiomycota</taxon>
        <taxon>Agaricomycotina</taxon>
        <taxon>Agaricomycetes</taxon>
        <taxon>Agaricomycetidae</taxon>
        <taxon>Agaricales</taxon>
        <taxon>Tricholomatineae</taxon>
        <taxon>Lyophyllaceae</taxon>
        <taxon>Asterophora</taxon>
    </lineage>
</organism>
<evidence type="ECO:0000256" key="1">
    <source>
        <dbReference type="ARBA" id="ARBA00010165"/>
    </source>
</evidence>
<dbReference type="GO" id="GO:0016301">
    <property type="term" value="F:kinase activity"/>
    <property type="evidence" value="ECO:0007669"/>
    <property type="project" value="UniProtKB-KW"/>
</dbReference>
<keyword evidence="2" id="KW-0808">Transferase</keyword>
<name>A0A9P7GAW7_9AGAR</name>
<reference evidence="7" key="2">
    <citation type="submission" date="2021-10" db="EMBL/GenBank/DDBJ databases">
        <title>Phylogenomics reveals ancestral predisposition of the termite-cultivated fungus Termitomyces towards a domesticated lifestyle.</title>
        <authorList>
            <person name="Auxier B."/>
            <person name="Grum-Grzhimaylo A."/>
            <person name="Cardenas M.E."/>
            <person name="Lodge J.D."/>
            <person name="Laessoe T."/>
            <person name="Pedersen O."/>
            <person name="Smith M.E."/>
            <person name="Kuyper T.W."/>
            <person name="Franco-Molano E.A."/>
            <person name="Baroni T.J."/>
            <person name="Aanen D.K."/>
        </authorList>
    </citation>
    <scope>NUCLEOTIDE SEQUENCE</scope>
    <source>
        <strain evidence="7">AP01</strain>
        <tissue evidence="7">Mycelium</tissue>
    </source>
</reference>
<comment type="caution">
    <text evidence="7">The sequence shown here is derived from an EMBL/GenBank/DDBJ whole genome shotgun (WGS) entry which is preliminary data.</text>
</comment>
<keyword evidence="8" id="KW-1185">Reference proteome</keyword>
<dbReference type="Proteomes" id="UP000775547">
    <property type="component" value="Unassembled WGS sequence"/>
</dbReference>
<dbReference type="InterPro" id="IPR011009">
    <property type="entry name" value="Kinase-like_dom_sf"/>
</dbReference>
<reference evidence="7" key="1">
    <citation type="submission" date="2020-07" db="EMBL/GenBank/DDBJ databases">
        <authorList>
            <person name="Nieuwenhuis M."/>
            <person name="Van De Peppel L.J.J."/>
        </authorList>
    </citation>
    <scope>NUCLEOTIDE SEQUENCE</scope>
    <source>
        <strain evidence="7">AP01</strain>
        <tissue evidence="7">Mycelium</tissue>
    </source>
</reference>
<dbReference type="PANTHER" id="PTHR34273:SF2">
    <property type="entry name" value="METHYLTHIORIBOSE KINASE"/>
    <property type="match status" value="1"/>
</dbReference>
<dbReference type="OrthoDB" id="25129at2759"/>
<feature type="domain" description="Aminoglycoside phosphotransferase" evidence="6">
    <location>
        <begin position="36"/>
        <end position="293"/>
    </location>
</feature>
<evidence type="ECO:0000313" key="8">
    <source>
        <dbReference type="Proteomes" id="UP000775547"/>
    </source>
</evidence>
<dbReference type="InterPro" id="IPR002575">
    <property type="entry name" value="Aminoglycoside_PTrfase"/>
</dbReference>
<keyword evidence="5" id="KW-0067">ATP-binding</keyword>
<evidence type="ECO:0000313" key="7">
    <source>
        <dbReference type="EMBL" id="KAG5643867.1"/>
    </source>
</evidence>
<dbReference type="Pfam" id="PF01636">
    <property type="entry name" value="APH"/>
    <property type="match status" value="1"/>
</dbReference>
<dbReference type="SUPFAM" id="SSF56112">
    <property type="entry name" value="Protein kinase-like (PK-like)"/>
    <property type="match status" value="1"/>
</dbReference>
<evidence type="ECO:0000256" key="5">
    <source>
        <dbReference type="ARBA" id="ARBA00022840"/>
    </source>
</evidence>
<dbReference type="AlphaFoldDB" id="A0A9P7GAW7"/>
<dbReference type="EMBL" id="JABCKV010000092">
    <property type="protein sequence ID" value="KAG5643867.1"/>
    <property type="molecule type" value="Genomic_DNA"/>
</dbReference>
<sequence>MTSITATTENDLTTELGVKAYLADTPFSSETVTSLSGGTGNFAFRIHLATPFEGQETLVLKHAEPFIKNLPSIAFSLDRQTFEYEAMTHVKAWLPPDSLVTVPTIYKFDSEHNVLIMEDCGADTLTLKDFLSRGAASTSKAPGLAATIGAALGHFLGKMHTWSRANPSGILEKFAKNTQAVQLSAWATYGRLVSTLKPNEGDAVPPALANPPLAVSEADVDVVRTVAEEAKEAMLTARDVFVMGDFWPGNIMVNVDKEQRLLQLYVLDWELAKLGVPGVEIGQFCAEVDLLRRFIPSTEDSASTVLNTFLQAYAEEAIDNEQVARNALVHWGTHLVVWTPRVEWGDKEATRKVVKEGIQIIIAASGGTREEFRGSPVAPLVS</sequence>
<keyword evidence="4" id="KW-0418">Kinase</keyword>
<dbReference type="Gene3D" id="3.90.1200.10">
    <property type="match status" value="1"/>
</dbReference>
<evidence type="ECO:0000256" key="4">
    <source>
        <dbReference type="ARBA" id="ARBA00022777"/>
    </source>
</evidence>